<gene>
    <name evidence="10" type="ORF">S12H4_13080</name>
</gene>
<evidence type="ECO:0000256" key="5">
    <source>
        <dbReference type="ARBA" id="ARBA00023136"/>
    </source>
</evidence>
<feature type="domain" description="ABC3 transporter permease C-terminal" evidence="8">
    <location>
        <begin position="223"/>
        <end position="299"/>
    </location>
</feature>
<dbReference type="EMBL" id="BARW01006234">
    <property type="protein sequence ID" value="GAI87294.1"/>
    <property type="molecule type" value="Genomic_DNA"/>
</dbReference>
<evidence type="ECO:0000256" key="7">
    <source>
        <dbReference type="SAM" id="Phobius"/>
    </source>
</evidence>
<name>X1U4Q4_9ZZZZ</name>
<dbReference type="AlphaFoldDB" id="X1U4Q4"/>
<comment type="similarity">
    <text evidence="6">Belongs to the ABC-4 integral membrane protein family.</text>
</comment>
<feature type="non-terminal residue" evidence="10">
    <location>
        <position position="304"/>
    </location>
</feature>
<keyword evidence="4 7" id="KW-1133">Transmembrane helix</keyword>
<dbReference type="Pfam" id="PF02687">
    <property type="entry name" value="FtsX"/>
    <property type="match status" value="1"/>
</dbReference>
<feature type="domain" description="MacB-like periplasmic core" evidence="9">
    <location>
        <begin position="5"/>
        <end position="177"/>
    </location>
</feature>
<dbReference type="Pfam" id="PF12704">
    <property type="entry name" value="MacB_PCD"/>
    <property type="match status" value="1"/>
</dbReference>
<evidence type="ECO:0000256" key="4">
    <source>
        <dbReference type="ARBA" id="ARBA00022989"/>
    </source>
</evidence>
<keyword evidence="5 7" id="KW-0472">Membrane</keyword>
<proteinExistence type="inferred from homology"/>
<evidence type="ECO:0000256" key="2">
    <source>
        <dbReference type="ARBA" id="ARBA00022475"/>
    </source>
</evidence>
<dbReference type="PANTHER" id="PTHR30572">
    <property type="entry name" value="MEMBRANE COMPONENT OF TRANSPORTER-RELATED"/>
    <property type="match status" value="1"/>
</dbReference>
<dbReference type="GO" id="GO:0022857">
    <property type="term" value="F:transmembrane transporter activity"/>
    <property type="evidence" value="ECO:0007669"/>
    <property type="project" value="TreeGrafter"/>
</dbReference>
<comment type="subcellular location">
    <subcellularLocation>
        <location evidence="1">Cell membrane</location>
        <topology evidence="1">Multi-pass membrane protein</topology>
    </subcellularLocation>
</comment>
<dbReference type="GO" id="GO:0005886">
    <property type="term" value="C:plasma membrane"/>
    <property type="evidence" value="ECO:0007669"/>
    <property type="project" value="UniProtKB-SubCell"/>
</dbReference>
<comment type="caution">
    <text evidence="10">The sequence shown here is derived from an EMBL/GenBank/DDBJ whole genome shotgun (WGS) entry which is preliminary data.</text>
</comment>
<sequence length="304" mass="34106">MSGTPYILAKAFKEEFPQVEKAVNVRFLRGFQLKLLDEYINISSALATDSEVFDIFTIPLIGSPLYKDLLKDMNSIVLSHDLADQFFPGEDPVGKEIEGFINNLDQIFIVSGVFEDIPRNSTFHANCLVNSKWNLAPMNKAFGITDIDVSWIHDFWQTWIMLSDNVNATSVEEQFEAFEIKNISENPRNHYSLQNLSDVYLKSDDIANSGITGNIKNIRLFSTVAFLIVLIAAINYIILSIAVSTGRAKEIGIRKTAGASISRIRNQLLSESIILTLLVLPVAILLIWLALPYAEKLFQTSLEI</sequence>
<organism evidence="10">
    <name type="scientific">marine sediment metagenome</name>
    <dbReference type="NCBI Taxonomy" id="412755"/>
    <lineage>
        <taxon>unclassified sequences</taxon>
        <taxon>metagenomes</taxon>
        <taxon>ecological metagenomes</taxon>
    </lineage>
</organism>
<dbReference type="InterPro" id="IPR025857">
    <property type="entry name" value="MacB_PCD"/>
</dbReference>
<evidence type="ECO:0000259" key="9">
    <source>
        <dbReference type="Pfam" id="PF12704"/>
    </source>
</evidence>
<feature type="transmembrane region" description="Helical" evidence="7">
    <location>
        <begin position="268"/>
        <end position="291"/>
    </location>
</feature>
<evidence type="ECO:0000256" key="6">
    <source>
        <dbReference type="ARBA" id="ARBA00038076"/>
    </source>
</evidence>
<dbReference type="PANTHER" id="PTHR30572:SF4">
    <property type="entry name" value="ABC TRANSPORTER PERMEASE YTRF"/>
    <property type="match status" value="1"/>
</dbReference>
<evidence type="ECO:0000313" key="10">
    <source>
        <dbReference type="EMBL" id="GAI87294.1"/>
    </source>
</evidence>
<evidence type="ECO:0000259" key="8">
    <source>
        <dbReference type="Pfam" id="PF02687"/>
    </source>
</evidence>
<keyword evidence="3 7" id="KW-0812">Transmembrane</keyword>
<reference evidence="10" key="1">
    <citation type="journal article" date="2014" name="Front. Microbiol.">
        <title>High frequency of phylogenetically diverse reductive dehalogenase-homologous genes in deep subseafloor sedimentary metagenomes.</title>
        <authorList>
            <person name="Kawai M."/>
            <person name="Futagami T."/>
            <person name="Toyoda A."/>
            <person name="Takaki Y."/>
            <person name="Nishi S."/>
            <person name="Hori S."/>
            <person name="Arai W."/>
            <person name="Tsubouchi T."/>
            <person name="Morono Y."/>
            <person name="Uchiyama I."/>
            <person name="Ito T."/>
            <person name="Fujiyama A."/>
            <person name="Inagaki F."/>
            <person name="Takami H."/>
        </authorList>
    </citation>
    <scope>NUCLEOTIDE SEQUENCE</scope>
    <source>
        <strain evidence="10">Expedition CK06-06</strain>
    </source>
</reference>
<dbReference type="InterPro" id="IPR003838">
    <property type="entry name" value="ABC3_permease_C"/>
</dbReference>
<protein>
    <recommendedName>
        <fullName evidence="11">ABC3 transporter permease protein domain-containing protein</fullName>
    </recommendedName>
</protein>
<dbReference type="InterPro" id="IPR050250">
    <property type="entry name" value="Macrolide_Exporter_MacB"/>
</dbReference>
<evidence type="ECO:0000256" key="1">
    <source>
        <dbReference type="ARBA" id="ARBA00004651"/>
    </source>
</evidence>
<accession>X1U4Q4</accession>
<evidence type="ECO:0000256" key="3">
    <source>
        <dbReference type="ARBA" id="ARBA00022692"/>
    </source>
</evidence>
<keyword evidence="2" id="KW-1003">Cell membrane</keyword>
<evidence type="ECO:0008006" key="11">
    <source>
        <dbReference type="Google" id="ProtNLM"/>
    </source>
</evidence>
<feature type="transmembrane region" description="Helical" evidence="7">
    <location>
        <begin position="224"/>
        <end position="247"/>
    </location>
</feature>